<organism evidence="2 3">
    <name type="scientific">Candidatus Avacidaminococcus intestinavium</name>
    <dbReference type="NCBI Taxonomy" id="2840684"/>
    <lineage>
        <taxon>Bacteria</taxon>
        <taxon>Bacillati</taxon>
        <taxon>Bacillota</taxon>
        <taxon>Negativicutes</taxon>
        <taxon>Acidaminococcales</taxon>
        <taxon>Acidaminococcaceae</taxon>
        <taxon>Acidaminococcaceae incertae sedis</taxon>
        <taxon>Candidatus Avacidaminococcus</taxon>
    </lineage>
</organism>
<feature type="signal peptide" evidence="1">
    <location>
        <begin position="1"/>
        <end position="25"/>
    </location>
</feature>
<evidence type="ECO:0000313" key="3">
    <source>
        <dbReference type="Proteomes" id="UP000824099"/>
    </source>
</evidence>
<comment type="caution">
    <text evidence="2">The sequence shown here is derived from an EMBL/GenBank/DDBJ whole genome shotgun (WGS) entry which is preliminary data.</text>
</comment>
<evidence type="ECO:0000256" key="1">
    <source>
        <dbReference type="SAM" id="SignalP"/>
    </source>
</evidence>
<keyword evidence="1" id="KW-0732">Signal</keyword>
<protein>
    <recommendedName>
        <fullName evidence="4">Deacetylase PdaC domain-containing protein</fullName>
    </recommendedName>
</protein>
<evidence type="ECO:0008006" key="4">
    <source>
        <dbReference type="Google" id="ProtNLM"/>
    </source>
</evidence>
<gene>
    <name evidence="2" type="ORF">IAB06_04430</name>
</gene>
<dbReference type="EMBL" id="DVNI01000067">
    <property type="protein sequence ID" value="HIU64269.1"/>
    <property type="molecule type" value="Genomic_DNA"/>
</dbReference>
<reference evidence="2" key="2">
    <citation type="journal article" date="2021" name="PeerJ">
        <title>Extensive microbial diversity within the chicken gut microbiome revealed by metagenomics and culture.</title>
        <authorList>
            <person name="Gilroy R."/>
            <person name="Ravi A."/>
            <person name="Getino M."/>
            <person name="Pursley I."/>
            <person name="Horton D.L."/>
            <person name="Alikhan N.F."/>
            <person name="Baker D."/>
            <person name="Gharbi K."/>
            <person name="Hall N."/>
            <person name="Watson M."/>
            <person name="Adriaenssens E.M."/>
            <person name="Foster-Nyarko E."/>
            <person name="Jarju S."/>
            <person name="Secka A."/>
            <person name="Antonio M."/>
            <person name="Oren A."/>
            <person name="Chaudhuri R.R."/>
            <person name="La Ragione R."/>
            <person name="Hildebrand F."/>
            <person name="Pallen M.J."/>
        </authorList>
    </citation>
    <scope>NUCLEOTIDE SEQUENCE</scope>
    <source>
        <strain evidence="2">CHK160-1198</strain>
    </source>
</reference>
<sequence length="215" mass="24156">MSKNLFLVAIMTVFMQLSMALPVSAQENPAVLVQKDIVIKYPVITTNNLAMSKLINEDIQKEADSLYKKFQDGEYISAGMNYEVTYEDENVVSVLLKYYGLPELRMAHGMNWETGLVYNKLTGERIPLAYYLQVESAKQLGEALSAGTIALYDGPRNQKLVYNANKAEVKRVSDNYILAGNGLIYLIYEPYELGPYSDGAMKLQFDANAVSMFNK</sequence>
<accession>A0A9D1MPV1</accession>
<proteinExistence type="predicted"/>
<dbReference type="Gene3D" id="3.30.565.40">
    <property type="entry name" value="Fervidobacterium nodosum Rt17-B1 like"/>
    <property type="match status" value="1"/>
</dbReference>
<dbReference type="Proteomes" id="UP000824099">
    <property type="component" value="Unassembled WGS sequence"/>
</dbReference>
<reference evidence="2" key="1">
    <citation type="submission" date="2020-10" db="EMBL/GenBank/DDBJ databases">
        <authorList>
            <person name="Gilroy R."/>
        </authorList>
    </citation>
    <scope>NUCLEOTIDE SEQUENCE</scope>
    <source>
        <strain evidence="2">CHK160-1198</strain>
    </source>
</reference>
<name>A0A9D1MPV1_9FIRM</name>
<evidence type="ECO:0000313" key="2">
    <source>
        <dbReference type="EMBL" id="HIU64269.1"/>
    </source>
</evidence>
<feature type="chain" id="PRO_5038800677" description="Deacetylase PdaC domain-containing protein" evidence="1">
    <location>
        <begin position="26"/>
        <end position="215"/>
    </location>
</feature>
<dbReference type="AlphaFoldDB" id="A0A9D1MPV1"/>